<dbReference type="HAMAP" id="MF_01464_B">
    <property type="entry name" value="SecF_B"/>
    <property type="match status" value="1"/>
</dbReference>
<dbReference type="InterPro" id="IPR048634">
    <property type="entry name" value="SecD_SecF_C"/>
</dbReference>
<dbReference type="NCBIfam" id="TIGR00966">
    <property type="entry name" value="transloc_SecF"/>
    <property type="match status" value="1"/>
</dbReference>
<dbReference type="NCBIfam" id="TIGR00916">
    <property type="entry name" value="2A0604s01"/>
    <property type="match status" value="1"/>
</dbReference>
<dbReference type="InterPro" id="IPR055344">
    <property type="entry name" value="SecD_SecF_C_bact"/>
</dbReference>
<evidence type="ECO:0000256" key="4">
    <source>
        <dbReference type="ARBA" id="ARBA00022692"/>
    </source>
</evidence>
<dbReference type="AlphaFoldDB" id="A0A559JW79"/>
<evidence type="ECO:0000256" key="2">
    <source>
        <dbReference type="ARBA" id="ARBA00022448"/>
    </source>
</evidence>
<evidence type="ECO:0000256" key="11">
    <source>
        <dbReference type="ARBA" id="ARBA00061053"/>
    </source>
</evidence>
<comment type="subunit">
    <text evidence="12">Forms a complex with SecD. Part of the essential Sec protein translocation apparatus which comprises SecA, SecYEG and auxiliary proteins SecDF. Other proteins may also be involved.</text>
</comment>
<feature type="transmembrane region" description="Helical" evidence="12">
    <location>
        <begin position="12"/>
        <end position="34"/>
    </location>
</feature>
<evidence type="ECO:0000256" key="10">
    <source>
        <dbReference type="ARBA" id="ARBA00060856"/>
    </source>
</evidence>
<dbReference type="GO" id="GO:0006605">
    <property type="term" value="P:protein targeting"/>
    <property type="evidence" value="ECO:0007669"/>
    <property type="project" value="UniProtKB-UniRule"/>
</dbReference>
<dbReference type="PANTHER" id="PTHR30081">
    <property type="entry name" value="PROTEIN-EXPORT MEMBRANE PROTEIN SEC"/>
    <property type="match status" value="1"/>
</dbReference>
<keyword evidence="8 12" id="KW-0472">Membrane</keyword>
<feature type="transmembrane region" description="Helical" evidence="12">
    <location>
        <begin position="180"/>
        <end position="201"/>
    </location>
</feature>
<comment type="similarity">
    <text evidence="12">Belongs to the SecD/SecF family. SecF subfamily.</text>
</comment>
<evidence type="ECO:0000256" key="9">
    <source>
        <dbReference type="ARBA" id="ARBA00059018"/>
    </source>
</evidence>
<dbReference type="InterPro" id="IPR022646">
    <property type="entry name" value="SecD/SecF_CS"/>
</dbReference>
<comment type="function">
    <text evidence="9 12">Part of the Sec protein translocase complex. Interacts with the SecYEG preprotein conducting channel. SecDF uses the proton motive force (PMF) to complete protein translocation after the ATP-dependent function of SecA.</text>
</comment>
<evidence type="ECO:0000256" key="7">
    <source>
        <dbReference type="ARBA" id="ARBA00023010"/>
    </source>
</evidence>
<dbReference type="OrthoDB" id="9805019at2"/>
<evidence type="ECO:0000313" key="15">
    <source>
        <dbReference type="Proteomes" id="UP000316330"/>
    </source>
</evidence>
<evidence type="ECO:0000256" key="12">
    <source>
        <dbReference type="HAMAP-Rule" id="MF_01464"/>
    </source>
</evidence>
<evidence type="ECO:0000256" key="1">
    <source>
        <dbReference type="ARBA" id="ARBA00004651"/>
    </source>
</evidence>
<dbReference type="EMBL" id="VNJJ01000001">
    <property type="protein sequence ID" value="TVY04087.1"/>
    <property type="molecule type" value="Genomic_DNA"/>
</dbReference>
<dbReference type="InterPro" id="IPR022645">
    <property type="entry name" value="SecD/SecF_bac"/>
</dbReference>
<reference evidence="14 15" key="1">
    <citation type="submission" date="2019-07" db="EMBL/GenBank/DDBJ databases">
        <authorList>
            <person name="Kim J."/>
        </authorList>
    </citation>
    <scope>NUCLEOTIDE SEQUENCE [LARGE SCALE GENOMIC DNA]</scope>
    <source>
        <strain evidence="14 15">G13</strain>
    </source>
</reference>
<evidence type="ECO:0000259" key="13">
    <source>
        <dbReference type="Pfam" id="PF02355"/>
    </source>
</evidence>
<evidence type="ECO:0000313" key="14">
    <source>
        <dbReference type="EMBL" id="TVY04087.1"/>
    </source>
</evidence>
<comment type="similarity">
    <text evidence="10">In the C-terminal section; belongs to the SecD/SecF family. SecF subfamily.</text>
</comment>
<dbReference type="Pfam" id="PF07549">
    <property type="entry name" value="Sec_GG"/>
    <property type="match status" value="1"/>
</dbReference>
<accession>A0A559JW79</accession>
<dbReference type="GO" id="GO:0065002">
    <property type="term" value="P:intracellular protein transmembrane transport"/>
    <property type="evidence" value="ECO:0007669"/>
    <property type="project" value="UniProtKB-UniRule"/>
</dbReference>
<comment type="subcellular location">
    <subcellularLocation>
        <location evidence="1 12">Cell membrane</location>
        <topology evidence="1 12">Multi-pass membrane protein</topology>
    </subcellularLocation>
</comment>
<proteinExistence type="inferred from homology"/>
<dbReference type="PANTHER" id="PTHR30081:SF8">
    <property type="entry name" value="PROTEIN TRANSLOCASE SUBUNIT SECF"/>
    <property type="match status" value="1"/>
</dbReference>
<keyword evidence="6 12" id="KW-1133">Transmembrane helix</keyword>
<keyword evidence="2 12" id="KW-0813">Transport</keyword>
<dbReference type="Gene3D" id="1.20.1640.10">
    <property type="entry name" value="Multidrug efflux transporter AcrB transmembrane domain"/>
    <property type="match status" value="1"/>
</dbReference>
<dbReference type="GO" id="GO:0005886">
    <property type="term" value="C:plasma membrane"/>
    <property type="evidence" value="ECO:0007669"/>
    <property type="project" value="UniProtKB-SubCell"/>
</dbReference>
<evidence type="ECO:0000256" key="6">
    <source>
        <dbReference type="ARBA" id="ARBA00022989"/>
    </source>
</evidence>
<organism evidence="14 15">
    <name type="scientific">Cohnella terricola</name>
    <dbReference type="NCBI Taxonomy" id="1289167"/>
    <lineage>
        <taxon>Bacteria</taxon>
        <taxon>Bacillati</taxon>
        <taxon>Bacillota</taxon>
        <taxon>Bacilli</taxon>
        <taxon>Bacillales</taxon>
        <taxon>Paenibacillaceae</taxon>
        <taxon>Cohnella</taxon>
    </lineage>
</organism>
<dbReference type="FunFam" id="1.20.1640.10:FF:000024">
    <property type="entry name" value="Multifunctional fusion protein"/>
    <property type="match status" value="1"/>
</dbReference>
<comment type="similarity">
    <text evidence="11">In the N-terminal section; belongs to the SecD/SecF family. SecD subfamily.</text>
</comment>
<evidence type="ECO:0000256" key="5">
    <source>
        <dbReference type="ARBA" id="ARBA00022927"/>
    </source>
</evidence>
<dbReference type="GO" id="GO:0043952">
    <property type="term" value="P:protein transport by the Sec complex"/>
    <property type="evidence" value="ECO:0007669"/>
    <property type="project" value="UniProtKB-UniRule"/>
</dbReference>
<feature type="transmembrane region" description="Helical" evidence="12">
    <location>
        <begin position="258"/>
        <end position="285"/>
    </location>
</feature>
<dbReference type="Proteomes" id="UP000316330">
    <property type="component" value="Unassembled WGS sequence"/>
</dbReference>
<evidence type="ECO:0000256" key="3">
    <source>
        <dbReference type="ARBA" id="ARBA00022475"/>
    </source>
</evidence>
<dbReference type="GO" id="GO:0015450">
    <property type="term" value="F:protein-transporting ATPase activity"/>
    <property type="evidence" value="ECO:0007669"/>
    <property type="project" value="InterPro"/>
</dbReference>
<dbReference type="InterPro" id="IPR022813">
    <property type="entry name" value="SecD/SecF_arch_bac"/>
</dbReference>
<comment type="caution">
    <text evidence="14">The sequence shown here is derived from an EMBL/GenBank/DDBJ whole genome shotgun (WGS) entry which is preliminary data.</text>
</comment>
<dbReference type="PRINTS" id="PR01755">
    <property type="entry name" value="SECFTRNLCASE"/>
</dbReference>
<feature type="domain" description="Protein export membrane protein SecD/SecF C-terminal" evidence="13">
    <location>
        <begin position="111"/>
        <end position="287"/>
    </location>
</feature>
<keyword evidence="5 12" id="KW-0653">Protein transport</keyword>
<feature type="transmembrane region" description="Helical" evidence="12">
    <location>
        <begin position="129"/>
        <end position="146"/>
    </location>
</feature>
<dbReference type="InterPro" id="IPR005665">
    <property type="entry name" value="SecF_bac"/>
</dbReference>
<gene>
    <name evidence="12 14" type="primary">secF</name>
    <name evidence="14" type="ORF">FPZ45_00315</name>
</gene>
<dbReference type="SUPFAM" id="SSF82866">
    <property type="entry name" value="Multidrug efflux transporter AcrB transmembrane domain"/>
    <property type="match status" value="1"/>
</dbReference>
<keyword evidence="15" id="KW-1185">Reference proteome</keyword>
<dbReference type="RefSeq" id="WP_144697091.1">
    <property type="nucleotide sequence ID" value="NZ_VNJJ01000001.1"/>
</dbReference>
<keyword evidence="3 12" id="KW-1003">Cell membrane</keyword>
<protein>
    <recommendedName>
        <fullName evidence="12">Protein-export membrane protein SecF</fullName>
    </recommendedName>
</protein>
<keyword evidence="7 12" id="KW-0811">Translocation</keyword>
<sequence length="304" mass="33889">MRSKRSFDFVKTSPFFLSISAVILLIGLVFVGIFGMNYGIDFSSGTSVDVTTSKTLDEAQVKEFLNKQQLGDYTLAPGEKRESIRFKTALDENQEKQFKADFQAALDPNASFEINIVDVDIAKEQETNALIGLAVASLGIMIYVSIRFEWRFALGAIISTVYDALFVICMFSIFRLEVNLPFILAVLTIIGYSINDTIVIFDRIRENLRFAKIKSHADLERLVNDSIWQTLARSINTVITVLIAAVCLFIFGGESIKLFSLAMIFGLASGAYSSIFIASQIWLFLKKKQPIKKVAVKPQSANTP</sequence>
<feature type="transmembrane region" description="Helical" evidence="12">
    <location>
        <begin position="231"/>
        <end position="252"/>
    </location>
</feature>
<dbReference type="Pfam" id="PF02355">
    <property type="entry name" value="SecD_SecF_C"/>
    <property type="match status" value="1"/>
</dbReference>
<evidence type="ECO:0000256" key="8">
    <source>
        <dbReference type="ARBA" id="ARBA00023136"/>
    </source>
</evidence>
<name>A0A559JW79_9BACL</name>
<keyword evidence="4 12" id="KW-0812">Transmembrane</keyword>
<feature type="transmembrane region" description="Helical" evidence="12">
    <location>
        <begin position="153"/>
        <end position="174"/>
    </location>
</feature>